<dbReference type="Proteomes" id="UP000000763">
    <property type="component" value="Chromosome 2"/>
</dbReference>
<feature type="domain" description="CCHC-type" evidence="2">
    <location>
        <begin position="151"/>
        <end position="167"/>
    </location>
</feature>
<feature type="region of interest" description="Disordered" evidence="1">
    <location>
        <begin position="167"/>
        <end position="195"/>
    </location>
</feature>
<organism evidence="3 4">
    <name type="scientific">Oryza sativa subsp. japonica</name>
    <name type="common">Rice</name>
    <dbReference type="NCBI Taxonomy" id="39947"/>
    <lineage>
        <taxon>Eukaryota</taxon>
        <taxon>Viridiplantae</taxon>
        <taxon>Streptophyta</taxon>
        <taxon>Embryophyta</taxon>
        <taxon>Tracheophyta</taxon>
        <taxon>Spermatophyta</taxon>
        <taxon>Magnoliopsida</taxon>
        <taxon>Liliopsida</taxon>
        <taxon>Poales</taxon>
        <taxon>Poaceae</taxon>
        <taxon>BOP clade</taxon>
        <taxon>Oryzoideae</taxon>
        <taxon>Oryzeae</taxon>
        <taxon>Oryzinae</taxon>
        <taxon>Oryza</taxon>
        <taxon>Oryza sativa</taxon>
    </lineage>
</organism>
<dbReference type="Pfam" id="PF25597">
    <property type="entry name" value="SH3_retrovirus"/>
    <property type="match status" value="1"/>
</dbReference>
<feature type="compositionally biased region" description="Pro residues" evidence="1">
    <location>
        <begin position="429"/>
        <end position="438"/>
    </location>
</feature>
<proteinExistence type="predicted"/>
<sequence length="1228" mass="135799">MFLAVVNEAQSLRQLDATVDEFFRKMSAVWRQMDLQGADVCRTCTCCQRQRVQTETTRLYEFLSRLRPEFEPVRAQLLARRPRPSLLETLPELRAEETRCREAGIGIAQQSTSVLVAQGLPSQVHVSAQPVVVPSPLPVAAGAPSTPSGIVCGYCSKTGHTASMCYKKKRDQSHRTSQGSRQGSSQSSSQQITSTEQELVRLLRRLMTTASTSTHGSAAQASSLPPPPPSSSGILSSWFLDSGASFHMTPDSTHLSSMSPPDTPLTVQTANGTSLPVVDRGTLSTSSFRVPTVSHVPKLTMQLMSAGQITDHGCRIILEADSCCVQDRRTGLLVGTGPRRHDSQRLWELDWLHLPSDASTSQSVGSTASATEHKGYRCYDPVARRMRISRHVTFDESRPYYPRSSTCDQSSTVKSISFLTLPDWSFPSPPPVPSPSPHLPLVSTPSPSLSPPPSPMPSSPILPSPPPSTLLDAPHELAPFSLHYSRRSRPLVELSSPSILGPAPAPASRYDLRDRHAIRPAPKYGFTAAAIVEPTTYREAIAHQEWQQAMAEEIAALELGPFNLWSNICNSLNASVGVVVMGGINHILMHNWEVPCAAEISLKASSYSAKIPIVEGEVKVFTDHHNQLYTSHLKLSSKEGQKEVKVRLYVDGFLALTAKSCQVENEEVLRDEKGETCTDNDKVTRCLGRVFAVMDRESAWGLDDVRGGQRSCGILRLELMHVVDGDSIWHTMELLCAYGMRSRIWKESKFVDSKSSALVSSSSSLVVDVSSSMPSFLAAFNATSDDQLEQIEEEDLALVANRIARAMNNARNRKRGGPNRCFECDSIDHLRSHCPKLGRGKREDKDGEKTNNNKPNNYNKSKGSNQGRKMENLRKAFQQVCAAFEPLSDVDGESGDDDNGKNVSDALVARKENVWIVDSGCSRHMTGDKNWFSSLKKASKTESIVFADASTSAVVAIGLVKVNEKFELKNVALVKDLKYNLLSVSQIVDENSEVHFKKTGSKVFDSCGDSVLNISRYGRAFKADFENSVSPVTTCLVAKFDKDVMFWHCRLGHVGFDHLTRLSGLDLVRGLPKLKKDLDLVQGEDGRIFEDESDYDDDDEIEMVLQRIQLRPVLEQNVDQLQKLLLLCTFNDDIRRNKLLYTKDLLRRFKMENCKPISTPIGSTAVLDPDEDGEAVDQKEYRMVLEMIGFTGEYTGDSMSRESICGDGPGVGLGIRRRPWWSEIMRDT</sequence>
<evidence type="ECO:0000313" key="3">
    <source>
        <dbReference type="EMBL" id="BAH91807.1"/>
    </source>
</evidence>
<dbReference type="Pfam" id="PF22936">
    <property type="entry name" value="Pol_BBD"/>
    <property type="match status" value="2"/>
</dbReference>
<evidence type="ECO:0000259" key="2">
    <source>
        <dbReference type="SMART" id="SM00343"/>
    </source>
</evidence>
<feature type="compositionally biased region" description="Pro residues" evidence="1">
    <location>
        <begin position="448"/>
        <end position="468"/>
    </location>
</feature>
<evidence type="ECO:0000313" key="4">
    <source>
        <dbReference type="Proteomes" id="UP000000763"/>
    </source>
</evidence>
<dbReference type="KEGG" id="dosa:Os02g0616666"/>
<reference evidence="4" key="2">
    <citation type="journal article" date="2008" name="Nucleic Acids Res.">
        <title>The rice annotation project database (RAP-DB): 2008 update.</title>
        <authorList>
            <consortium name="The rice annotation project (RAP)"/>
        </authorList>
    </citation>
    <scope>GENOME REANNOTATION</scope>
    <source>
        <strain evidence="4">cv. Nipponbare</strain>
    </source>
</reference>
<feature type="compositionally biased region" description="Basic and acidic residues" evidence="1">
    <location>
        <begin position="840"/>
        <end position="851"/>
    </location>
</feature>
<feature type="region of interest" description="Disordered" evidence="1">
    <location>
        <begin position="210"/>
        <end position="234"/>
    </location>
</feature>
<dbReference type="Pfam" id="PF13976">
    <property type="entry name" value="gag_pre-integrs"/>
    <property type="match status" value="1"/>
</dbReference>
<dbReference type="EMBL" id="AP008208">
    <property type="protein sequence ID" value="BAH91807.1"/>
    <property type="molecule type" value="Genomic_DNA"/>
</dbReference>
<evidence type="ECO:0000256" key="1">
    <source>
        <dbReference type="SAM" id="MobiDB-lite"/>
    </source>
</evidence>
<dbReference type="SMART" id="SM00343">
    <property type="entry name" value="ZnF_C2HC"/>
    <property type="match status" value="2"/>
</dbReference>
<feature type="region of interest" description="Disordered" evidence="1">
    <location>
        <begin position="835"/>
        <end position="868"/>
    </location>
</feature>
<feature type="compositionally biased region" description="Low complexity" evidence="1">
    <location>
        <begin position="852"/>
        <end position="865"/>
    </location>
</feature>
<dbReference type="InterPro" id="IPR054722">
    <property type="entry name" value="PolX-like_BBD"/>
</dbReference>
<feature type="compositionally biased region" description="Low complexity" evidence="1">
    <location>
        <begin position="210"/>
        <end position="223"/>
    </location>
</feature>
<dbReference type="AlphaFoldDB" id="C7IYW9"/>
<reference evidence="3 4" key="1">
    <citation type="journal article" date="2005" name="Nature">
        <title>The map-based sequence of the rice genome.</title>
        <authorList>
            <consortium name="International rice genome sequencing project (IRGSP)"/>
            <person name="Matsumoto T."/>
            <person name="Wu J."/>
            <person name="Kanamori H."/>
            <person name="Katayose Y."/>
            <person name="Fujisawa M."/>
            <person name="Namiki N."/>
            <person name="Mizuno H."/>
            <person name="Yamamoto K."/>
            <person name="Antonio B.A."/>
            <person name="Baba T."/>
            <person name="Sakata K."/>
            <person name="Nagamura Y."/>
            <person name="Aoki H."/>
            <person name="Arikawa K."/>
            <person name="Arita K."/>
            <person name="Bito T."/>
            <person name="Chiden Y."/>
            <person name="Fujitsuka N."/>
            <person name="Fukunaka R."/>
            <person name="Hamada M."/>
            <person name="Harada C."/>
            <person name="Hayashi A."/>
            <person name="Hijishita S."/>
            <person name="Honda M."/>
            <person name="Hosokawa S."/>
            <person name="Ichikawa Y."/>
            <person name="Idonuma A."/>
            <person name="Iijima M."/>
            <person name="Ikeda M."/>
            <person name="Ikeno M."/>
            <person name="Ito K."/>
            <person name="Ito S."/>
            <person name="Ito T."/>
            <person name="Ito Y."/>
            <person name="Ito Y."/>
            <person name="Iwabuchi A."/>
            <person name="Kamiya K."/>
            <person name="Karasawa W."/>
            <person name="Kurita K."/>
            <person name="Katagiri S."/>
            <person name="Kikuta A."/>
            <person name="Kobayashi H."/>
            <person name="Kobayashi N."/>
            <person name="Machita K."/>
            <person name="Maehara T."/>
            <person name="Masukawa M."/>
            <person name="Mizubayashi T."/>
            <person name="Mukai Y."/>
            <person name="Nagasaki H."/>
            <person name="Nagata Y."/>
            <person name="Naito S."/>
            <person name="Nakashima M."/>
            <person name="Nakama Y."/>
            <person name="Nakamichi Y."/>
            <person name="Nakamura M."/>
            <person name="Meguro A."/>
            <person name="Negishi M."/>
            <person name="Ohta I."/>
            <person name="Ohta T."/>
            <person name="Okamoto M."/>
            <person name="Ono N."/>
            <person name="Saji S."/>
            <person name="Sakaguchi M."/>
            <person name="Sakai K."/>
            <person name="Shibata M."/>
            <person name="Shimokawa T."/>
            <person name="Song J."/>
            <person name="Takazaki Y."/>
            <person name="Terasawa K."/>
            <person name="Tsugane M."/>
            <person name="Tsuji K."/>
            <person name="Ueda S."/>
            <person name="Waki K."/>
            <person name="Yamagata H."/>
            <person name="Yamamoto M."/>
            <person name="Yamamoto S."/>
            <person name="Yamane H."/>
            <person name="Yoshiki S."/>
            <person name="Yoshihara R."/>
            <person name="Yukawa K."/>
            <person name="Zhong H."/>
            <person name="Yano M."/>
            <person name="Yuan Q."/>
            <person name="Ouyang S."/>
            <person name="Liu J."/>
            <person name="Jones K.M."/>
            <person name="Gansberger K."/>
            <person name="Moffat K."/>
            <person name="Hill J."/>
            <person name="Bera J."/>
            <person name="Fadrosh D."/>
            <person name="Jin S."/>
            <person name="Johri S."/>
            <person name="Kim M."/>
            <person name="Overton L."/>
            <person name="Reardon M."/>
            <person name="Tsitrin T."/>
            <person name="Vuong H."/>
            <person name="Weaver B."/>
            <person name="Ciecko A."/>
            <person name="Tallon L."/>
            <person name="Jackson J."/>
            <person name="Pai G."/>
            <person name="Aken S.V."/>
            <person name="Utterback T."/>
            <person name="Reidmuller S."/>
            <person name="Feldblyum T."/>
            <person name="Hsiao J."/>
            <person name="Zismann V."/>
            <person name="Iobst S."/>
            <person name="de Vazeille A.R."/>
            <person name="Buell C.R."/>
            <person name="Ying K."/>
            <person name="Li Y."/>
            <person name="Lu T."/>
            <person name="Huang Y."/>
            <person name="Zhao Q."/>
            <person name="Feng Q."/>
            <person name="Zhang L."/>
            <person name="Zhu J."/>
            <person name="Weng Q."/>
            <person name="Mu J."/>
            <person name="Lu Y."/>
            <person name="Fan D."/>
            <person name="Liu Y."/>
            <person name="Guan J."/>
            <person name="Zhang Y."/>
            <person name="Yu S."/>
            <person name="Liu X."/>
            <person name="Zhang Y."/>
            <person name="Hong G."/>
            <person name="Han B."/>
            <person name="Choisne N."/>
            <person name="Demange N."/>
            <person name="Orjeda G."/>
            <person name="Samain S."/>
            <person name="Cattolico L."/>
            <person name="Pelletier E."/>
            <person name="Couloux A."/>
            <person name="Segurens B."/>
            <person name="Wincker P."/>
            <person name="D'Hont A."/>
            <person name="Scarpelli C."/>
            <person name="Weissenbach J."/>
            <person name="Salanoubat M."/>
            <person name="Quetier F."/>
            <person name="Yu Y."/>
            <person name="Kim H.R."/>
            <person name="Rambo T."/>
            <person name="Currie J."/>
            <person name="Collura K."/>
            <person name="Luo M."/>
            <person name="Yang T."/>
            <person name="Ammiraju J.S.S."/>
            <person name="Engler F."/>
            <person name="Soderlund C."/>
            <person name="Wing R.A."/>
            <person name="Palmer L.E."/>
            <person name="de la Bastide M."/>
            <person name="Spiegel L."/>
            <person name="Nascimento L."/>
            <person name="Zutavern T."/>
            <person name="O'Shaughnessy A."/>
            <person name="Dike S."/>
            <person name="Dedhia N."/>
            <person name="Preston R."/>
            <person name="Balija V."/>
            <person name="McCombie W.R."/>
            <person name="Chow T."/>
            <person name="Chen H."/>
            <person name="Chung M."/>
            <person name="Chen C."/>
            <person name="Shaw J."/>
            <person name="Wu H."/>
            <person name="Hsiao K."/>
            <person name="Chao Y."/>
            <person name="Chu M."/>
            <person name="Cheng C."/>
            <person name="Hour A."/>
            <person name="Lee P."/>
            <person name="Lin S."/>
            <person name="Lin Y."/>
            <person name="Liou J."/>
            <person name="Liu S."/>
            <person name="Hsing Y."/>
            <person name="Raghuvanshi S."/>
            <person name="Mohanty A."/>
            <person name="Bharti A.K."/>
            <person name="Gaur A."/>
            <person name="Gupta V."/>
            <person name="Kumar D."/>
            <person name="Ravi V."/>
            <person name="Vij S."/>
            <person name="Kapur A."/>
            <person name="Khurana P."/>
            <person name="Khurana P."/>
            <person name="Khurana J.P."/>
            <person name="Tyagi A.K."/>
            <person name="Gaikwad K."/>
            <person name="Singh A."/>
            <person name="Dalal V."/>
            <person name="Srivastava S."/>
            <person name="Dixit A."/>
            <person name="Pal A.K."/>
            <person name="Ghazi I.A."/>
            <person name="Yadav M."/>
            <person name="Pandit A."/>
            <person name="Bhargava A."/>
            <person name="Sureshbabu K."/>
            <person name="Batra K."/>
            <person name="Sharma T.R."/>
            <person name="Mohapatra T."/>
            <person name="Singh N.K."/>
            <person name="Messing J."/>
            <person name="Nelson A.B."/>
            <person name="Fuks G."/>
            <person name="Kavchok S."/>
            <person name="Keizer G."/>
            <person name="Linton E."/>
            <person name="Llaca V."/>
            <person name="Song R."/>
            <person name="Tanyolac B."/>
            <person name="Young S."/>
            <person name="Ho-Il K."/>
            <person name="Hahn J.H."/>
            <person name="Sangsakoo G."/>
            <person name="Vanavichit A."/>
            <person name="de Mattos Luiz.A.T."/>
            <person name="Zimmer P.D."/>
            <person name="Malone G."/>
            <person name="Dellagostin O."/>
            <person name="de Oliveira A.C."/>
            <person name="Bevan M."/>
            <person name="Bancroft I."/>
            <person name="Minx P."/>
            <person name="Cordum H."/>
            <person name="Wilson R."/>
            <person name="Cheng Z."/>
            <person name="Jin W."/>
            <person name="Jiang J."/>
            <person name="Leong S.A."/>
            <person name="Iwama H."/>
            <person name="Gojobori T."/>
            <person name="Itoh T."/>
            <person name="Niimura Y."/>
            <person name="Fujii Y."/>
            <person name="Habara T."/>
            <person name="Sakai H."/>
            <person name="Sato Y."/>
            <person name="Wilson G."/>
            <person name="Kumar K."/>
            <person name="McCouch S."/>
            <person name="Juretic N."/>
            <person name="Hoen D."/>
            <person name="Wright S."/>
            <person name="Bruskiewich R."/>
            <person name="Bureau T."/>
            <person name="Miyao A."/>
            <person name="Hirochika H."/>
            <person name="Nishikawa T."/>
            <person name="Kadowaki K."/>
            <person name="Sugiura M."/>
            <person name="Burr B."/>
            <person name="Sasaki T."/>
        </authorList>
    </citation>
    <scope>NUCLEOTIDE SEQUENCE [LARGE SCALE GENOMIC DNA]</scope>
    <source>
        <strain evidence="4">cv. Nipponbare</strain>
    </source>
</reference>
<feature type="region of interest" description="Disordered" evidence="1">
    <location>
        <begin position="429"/>
        <end position="470"/>
    </location>
</feature>
<dbReference type="PANTHER" id="PTHR34222:SF100">
    <property type="entry name" value="CCHC-TYPE DOMAIN-CONTAINING PROTEIN"/>
    <property type="match status" value="1"/>
</dbReference>
<feature type="compositionally biased region" description="Low complexity" evidence="1">
    <location>
        <begin position="175"/>
        <end position="195"/>
    </location>
</feature>
<dbReference type="GO" id="GO:0003676">
    <property type="term" value="F:nucleic acid binding"/>
    <property type="evidence" value="ECO:0007669"/>
    <property type="project" value="InterPro"/>
</dbReference>
<name>C7IYW9_ORYSJ</name>
<protein>
    <submittedName>
        <fullName evidence="3">Os02g0616666 protein</fullName>
    </submittedName>
</protein>
<gene>
    <name evidence="3" type="ordered locus">Os02g0616666</name>
</gene>
<feature type="region of interest" description="Disordered" evidence="1">
    <location>
        <begin position="250"/>
        <end position="277"/>
    </location>
</feature>
<dbReference type="PANTHER" id="PTHR34222">
    <property type="entry name" value="GAG_PRE-INTEGRS DOMAIN-CONTAINING PROTEIN"/>
    <property type="match status" value="1"/>
</dbReference>
<feature type="compositionally biased region" description="Polar residues" evidence="1">
    <location>
        <begin position="250"/>
        <end position="274"/>
    </location>
</feature>
<dbReference type="InterPro" id="IPR001878">
    <property type="entry name" value="Znf_CCHC"/>
</dbReference>
<dbReference type="InterPro" id="IPR057670">
    <property type="entry name" value="SH3_retrovirus"/>
</dbReference>
<feature type="domain" description="CCHC-type" evidence="2">
    <location>
        <begin position="820"/>
        <end position="836"/>
    </location>
</feature>
<dbReference type="GO" id="GO:0008270">
    <property type="term" value="F:zinc ion binding"/>
    <property type="evidence" value="ECO:0007669"/>
    <property type="project" value="InterPro"/>
</dbReference>
<dbReference type="InterPro" id="IPR025724">
    <property type="entry name" value="GAG-pre-integrase_dom"/>
</dbReference>
<accession>C7IYW9</accession>